<sequence length="343" mass="38967">MRHYLLSPLKAFLFLSFLQISILSCSSLIYQQFKALSHSKLRALYSKHYDDYVKFVTEYKQGVKDNRPEPHRLLAYAKNVEEIQKHNELYKQGKSSFMLGLTVMSDMAEEDMQDEFPVIKFNDTDDSHIPQNLTDEKLKAVNWVTKKYVTAVRNLKTNRGCGEAAADAFVGVFEALAKSQTKKLRKLSVQELVDCSGPCSLFGRFGNFSAYVMKKNGLVSEKSYPYGKKHGSCEMKSARFGKPVATFTVSRVTPLLFKALLAKGPVVTRILLSTKFRNYKEGIFSDQCDEGFYSHTVLAVGFTNNYILIKNSWGTDWGEKGYMRISINPKENCNLYLESLAAM</sequence>
<reference evidence="7" key="4">
    <citation type="submission" date="2022-04" db="UniProtKB">
        <authorList>
            <consortium name="WormBaseParasite"/>
        </authorList>
    </citation>
    <scope>IDENTIFICATION</scope>
</reference>
<dbReference type="EMBL" id="LN857023">
    <property type="protein sequence ID" value="CDQ01809.2"/>
    <property type="molecule type" value="Genomic_DNA"/>
</dbReference>
<dbReference type="EMBL" id="CAAKNF010000194">
    <property type="protein sequence ID" value="VIO97010.1"/>
    <property type="molecule type" value="Genomic_DNA"/>
</dbReference>
<reference evidence="4 6" key="1">
    <citation type="journal article" date="2007" name="Science">
        <title>Draft genome of the filarial nematode parasite Brugia malayi.</title>
        <authorList>
            <person name="Ghedin E."/>
            <person name="Wang S."/>
            <person name="Spiro D."/>
            <person name="Caler E."/>
            <person name="Zhao Q."/>
            <person name="Crabtree J."/>
            <person name="Allen J.E."/>
            <person name="Delcher A.L."/>
            <person name="Guiliano D.B."/>
            <person name="Miranda-Saavedra D."/>
            <person name="Angiuoli S.V."/>
            <person name="Creasy T."/>
            <person name="Amedeo P."/>
            <person name="Haas B."/>
            <person name="El-Sayed N.M."/>
            <person name="Wortman J.R."/>
            <person name="Feldblyum T."/>
            <person name="Tallon L."/>
            <person name="Schatz M."/>
            <person name="Shumway M."/>
            <person name="Koo H."/>
            <person name="Salzberg S.L."/>
            <person name="Schobel S."/>
            <person name="Pertea M."/>
            <person name="Pop M."/>
            <person name="White O."/>
            <person name="Barton G.J."/>
            <person name="Carlow C.K."/>
            <person name="Crawford M.J."/>
            <person name="Daub J."/>
            <person name="Dimmic M.W."/>
            <person name="Estes C.F."/>
            <person name="Foster J.M."/>
            <person name="Ganatra M."/>
            <person name="Gregory W.F."/>
            <person name="Johnson N.M."/>
            <person name="Jin J."/>
            <person name="Komuniecki R."/>
            <person name="Korf I."/>
            <person name="Kumar S."/>
            <person name="Laney S."/>
            <person name="Li B.W."/>
            <person name="Li W."/>
            <person name="Lindblom T.H."/>
            <person name="Lustigman S."/>
            <person name="Ma D."/>
            <person name="Maina C.V."/>
            <person name="Martin D.M."/>
            <person name="McCarter J.P."/>
            <person name="McReynolds L."/>
            <person name="Mitreva M."/>
            <person name="Nutman T.B."/>
            <person name="Parkinson J."/>
            <person name="Peregrin-Alvarez J.M."/>
            <person name="Poole C."/>
            <person name="Ren Q."/>
            <person name="Saunders L."/>
            <person name="Sluder A.E."/>
            <person name="Smith K."/>
            <person name="Stanke M."/>
            <person name="Unnasch T.R."/>
            <person name="Ware J."/>
            <person name="Wei A.D."/>
            <person name="Weil G."/>
            <person name="Williams D.J."/>
            <person name="Zhang Y."/>
            <person name="Williams S.A."/>
            <person name="Fraser-Liggett C."/>
            <person name="Slatko B."/>
            <person name="Blaxter M.L."/>
            <person name="Scott A.L."/>
        </authorList>
    </citation>
    <scope>NUCLEOTIDE SEQUENCE</scope>
    <source>
        <strain evidence="4 6">FR3</strain>
    </source>
</reference>
<dbReference type="PROSITE" id="PS51257">
    <property type="entry name" value="PROKAR_LIPOPROTEIN"/>
    <property type="match status" value="1"/>
</dbReference>
<feature type="domain" description="Cathepsin propeptide inhibitor" evidence="3">
    <location>
        <begin position="52"/>
        <end position="112"/>
    </location>
</feature>
<proteinExistence type="inferred from homology"/>
<accession>A0A4E9FQS2</accession>
<dbReference type="InterPro" id="IPR025661">
    <property type="entry name" value="Pept_asp_AS"/>
</dbReference>
<reference evidence="4" key="2">
    <citation type="submission" date="2012-12" db="EMBL/GenBank/DDBJ databases">
        <authorList>
            <consortium name="WormBase Consortium"/>
            <person name="Ghedin E."/>
            <person name="Paulini M."/>
        </authorList>
    </citation>
    <scope>NUCLEOTIDE SEQUENCE</scope>
    <source>
        <strain evidence="4">FR3</strain>
    </source>
</reference>
<dbReference type="SUPFAM" id="SSF54001">
    <property type="entry name" value="Cysteine proteinases"/>
    <property type="match status" value="1"/>
</dbReference>
<evidence type="ECO:0000313" key="6">
    <source>
        <dbReference type="Proteomes" id="UP000006672"/>
    </source>
</evidence>
<evidence type="ECO:0000259" key="3">
    <source>
        <dbReference type="SMART" id="SM00848"/>
    </source>
</evidence>
<keyword evidence="6" id="KW-1185">Reference proteome</keyword>
<dbReference type="Proteomes" id="UP000006672">
    <property type="component" value="Unassembled WGS sequence"/>
</dbReference>
<dbReference type="Pfam" id="PF00112">
    <property type="entry name" value="Peptidase_C1"/>
    <property type="match status" value="1"/>
</dbReference>
<dbReference type="GO" id="GO:0006508">
    <property type="term" value="P:proteolysis"/>
    <property type="evidence" value="ECO:0007669"/>
    <property type="project" value="InterPro"/>
</dbReference>
<dbReference type="CDD" id="cd02248">
    <property type="entry name" value="Peptidase_C1A"/>
    <property type="match status" value="1"/>
</dbReference>
<dbReference type="SMART" id="SM00645">
    <property type="entry name" value="Pept_C1"/>
    <property type="match status" value="1"/>
</dbReference>
<dbReference type="InterPro" id="IPR000668">
    <property type="entry name" value="Peptidase_C1A_C"/>
</dbReference>
<evidence type="ECO:0000313" key="4">
    <source>
        <dbReference type="EMBL" id="CDQ01809.2"/>
    </source>
</evidence>
<gene>
    <name evidence="4" type="primary">Bm1665</name>
    <name evidence="7" type="synonym">Bm1_23315</name>
    <name evidence="5" type="synonym">Bm748</name>
    <name evidence="4" type="ORF">BM_Bm1665</name>
    <name evidence="5" type="ORF">BM_BM748</name>
</gene>
<dbReference type="GO" id="GO:0008234">
    <property type="term" value="F:cysteine-type peptidase activity"/>
    <property type="evidence" value="ECO:0007669"/>
    <property type="project" value="InterPro"/>
</dbReference>
<evidence type="ECO:0000313" key="5">
    <source>
        <dbReference type="EMBL" id="VIO97010.1"/>
    </source>
</evidence>
<protein>
    <submittedName>
        <fullName evidence="4">Bm1665</fullName>
    </submittedName>
    <submittedName>
        <fullName evidence="5 7">Cathepsin L-like cysteine proteinase, identical</fullName>
    </submittedName>
</protein>
<reference evidence="5" key="3">
    <citation type="submission" date="2019-04" db="EMBL/GenBank/DDBJ databases">
        <authorList>
            <person name="Howe K."/>
            <person name="Paulini M."/>
            <person name="Williams G."/>
        </authorList>
    </citation>
    <scope>NUCLEOTIDE SEQUENCE [LARGE SCALE GENOMIC DNA]</scope>
    <source>
        <strain evidence="5">FR3</strain>
    </source>
</reference>
<feature type="domain" description="Peptidase C1A papain C-terminal" evidence="2">
    <location>
        <begin position="137"/>
        <end position="343"/>
    </location>
</feature>
<dbReference type="InterPro" id="IPR039417">
    <property type="entry name" value="Peptidase_C1A_papain-like"/>
</dbReference>
<dbReference type="InterPro" id="IPR038765">
    <property type="entry name" value="Papain-like_cys_pep_sf"/>
</dbReference>
<dbReference type="PROSITE" id="PS00640">
    <property type="entry name" value="THIOL_PROTEASE_ASN"/>
    <property type="match status" value="1"/>
</dbReference>
<dbReference type="AlphaFoldDB" id="A0A1P6CBJ3"/>
<dbReference type="SMART" id="SM00848">
    <property type="entry name" value="Inhibitor_I29"/>
    <property type="match status" value="1"/>
</dbReference>
<dbReference type="InterPro" id="IPR013201">
    <property type="entry name" value="Prot_inhib_I29"/>
</dbReference>
<evidence type="ECO:0000313" key="7">
    <source>
        <dbReference type="WBParaSite" id="Bm748.1"/>
    </source>
</evidence>
<evidence type="ECO:0000256" key="1">
    <source>
        <dbReference type="ARBA" id="ARBA00008455"/>
    </source>
</evidence>
<dbReference type="WBParaSite" id="Bm748.1">
    <property type="protein sequence ID" value="Bm748.1"/>
    <property type="gene ID" value="WBGene00221009"/>
</dbReference>
<dbReference type="OrthoDB" id="5853139at2759"/>
<organism evidence="4">
    <name type="scientific">Brugia malayi</name>
    <name type="common">Filarial nematode worm</name>
    <dbReference type="NCBI Taxonomy" id="6279"/>
    <lineage>
        <taxon>Eukaryota</taxon>
        <taxon>Metazoa</taxon>
        <taxon>Ecdysozoa</taxon>
        <taxon>Nematoda</taxon>
        <taxon>Chromadorea</taxon>
        <taxon>Rhabditida</taxon>
        <taxon>Spirurina</taxon>
        <taxon>Spiruromorpha</taxon>
        <taxon>Filarioidea</taxon>
        <taxon>Onchocercidae</taxon>
        <taxon>Brugia</taxon>
    </lineage>
</organism>
<comment type="similarity">
    <text evidence="1">Belongs to the peptidase C1 family.</text>
</comment>
<dbReference type="InterPro" id="IPR013128">
    <property type="entry name" value="Peptidase_C1A"/>
</dbReference>
<dbReference type="Gene3D" id="3.90.70.10">
    <property type="entry name" value="Cysteine proteinases"/>
    <property type="match status" value="1"/>
</dbReference>
<name>A0A1P6CBJ3_BRUMA</name>
<dbReference type="PANTHER" id="PTHR12411">
    <property type="entry name" value="CYSTEINE PROTEASE FAMILY C1-RELATED"/>
    <property type="match status" value="1"/>
</dbReference>
<accession>A0A1P6CBJ3</accession>
<evidence type="ECO:0000259" key="2">
    <source>
        <dbReference type="SMART" id="SM00645"/>
    </source>
</evidence>
<dbReference type="Pfam" id="PF08246">
    <property type="entry name" value="Inhibitor_I29"/>
    <property type="match status" value="1"/>
</dbReference>